<dbReference type="InterPro" id="IPR053169">
    <property type="entry name" value="MUG_Protein"/>
</dbReference>
<sequence length="375" mass="43408">MQQGRNFFLFLFFISLGACSASDQNTEEPPVDPPTQETAYTAEDATEAFESFNNHFYDHRVKLYHATTDQAEIGSIWTQAIFWDIVMDAYQRTENPDYLQMIHDIYEGGYKEYDGYNWENKKEWFIYDDIMWWVIALARAHTITGKEKYLDQSITGFDRVWRDSYDPENGGMYWSFDHSGKNACINYPTVIAAMRLYHITGDEAYLDKAKKIYSWARENLFQETTGRVADHKVGDDPPGYEDYTYNQGTAIGAAVMLYEETNDQSYLDDAVLAADYTKEEMSNSNEILPAEGDWNEQGVLKAIFVRYMDMLIEDGGQDQYLPWLQKNANTAWRNRDKTRTLMYRDYDVPCPDGKIQSYEASSAVGFMQVIPPPAD</sequence>
<dbReference type="Proteomes" id="UP000184041">
    <property type="component" value="Unassembled WGS sequence"/>
</dbReference>
<gene>
    <name evidence="2" type="ORF">SAMN05443144_11610</name>
</gene>
<accession>A0A1M5FXG4</accession>
<dbReference type="STRING" id="1194090.SAMN05443144_11610"/>
<name>A0A1M5FXG4_9BACT</name>
<dbReference type="SUPFAM" id="SSF48208">
    <property type="entry name" value="Six-hairpin glycosidases"/>
    <property type="match status" value="1"/>
</dbReference>
<dbReference type="EMBL" id="FQUS01000016">
    <property type="protein sequence ID" value="SHF96166.1"/>
    <property type="molecule type" value="Genomic_DNA"/>
</dbReference>
<dbReference type="PIRSF" id="PIRSF021505">
    <property type="entry name" value="O_gly_hdrol"/>
    <property type="match status" value="1"/>
</dbReference>
<dbReference type="AlphaFoldDB" id="A0A1M5FXG4"/>
<evidence type="ECO:0000313" key="3">
    <source>
        <dbReference type="Proteomes" id="UP000184041"/>
    </source>
</evidence>
<feature type="chain" id="PRO_5012725427" evidence="1">
    <location>
        <begin position="21"/>
        <end position="375"/>
    </location>
</feature>
<dbReference type="OrthoDB" id="6387072at2"/>
<proteinExistence type="predicted"/>
<protein>
    <submittedName>
        <fullName evidence="2">Predicted alpha-1,6-mannanase, GH76 family</fullName>
    </submittedName>
</protein>
<dbReference type="GO" id="GO:0005975">
    <property type="term" value="P:carbohydrate metabolic process"/>
    <property type="evidence" value="ECO:0007669"/>
    <property type="project" value="InterPro"/>
</dbReference>
<feature type="signal peptide" evidence="1">
    <location>
        <begin position="1"/>
        <end position="20"/>
    </location>
</feature>
<keyword evidence="3" id="KW-1185">Reference proteome</keyword>
<dbReference type="InterPro" id="IPR008928">
    <property type="entry name" value="6-hairpin_glycosidase_sf"/>
</dbReference>
<evidence type="ECO:0000313" key="2">
    <source>
        <dbReference type="EMBL" id="SHF96166.1"/>
    </source>
</evidence>
<dbReference type="Pfam" id="PF03663">
    <property type="entry name" value="Glyco_hydro_76"/>
    <property type="match status" value="1"/>
</dbReference>
<dbReference type="PANTHER" id="PTHR47791">
    <property type="entry name" value="MEIOTICALLY UP-REGULATED GENE 191 PROTEIN"/>
    <property type="match status" value="1"/>
</dbReference>
<reference evidence="2 3" key="1">
    <citation type="submission" date="2016-11" db="EMBL/GenBank/DDBJ databases">
        <authorList>
            <person name="Jaros S."/>
            <person name="Januszkiewicz K."/>
            <person name="Wedrychowicz H."/>
        </authorList>
    </citation>
    <scope>NUCLEOTIDE SEQUENCE [LARGE SCALE GENOMIC DNA]</scope>
    <source>
        <strain evidence="2 3">DSM 21986</strain>
    </source>
</reference>
<evidence type="ECO:0000256" key="1">
    <source>
        <dbReference type="SAM" id="SignalP"/>
    </source>
</evidence>
<dbReference type="Gene3D" id="1.50.10.20">
    <property type="match status" value="1"/>
</dbReference>
<dbReference type="PANTHER" id="PTHR47791:SF3">
    <property type="entry name" value="MEIOTICALLY UP-REGULATED GENE 191 PROTEIN"/>
    <property type="match status" value="1"/>
</dbReference>
<dbReference type="PROSITE" id="PS51257">
    <property type="entry name" value="PROKAR_LIPOPROTEIN"/>
    <property type="match status" value="1"/>
</dbReference>
<dbReference type="InterPro" id="IPR014512">
    <property type="entry name" value="O_gly_hydro"/>
</dbReference>
<keyword evidence="1" id="KW-0732">Signal</keyword>
<dbReference type="InterPro" id="IPR005198">
    <property type="entry name" value="Glyco_hydro_76"/>
</dbReference>
<dbReference type="RefSeq" id="WP_073065806.1">
    <property type="nucleotide sequence ID" value="NZ_FQUS01000016.1"/>
</dbReference>
<organism evidence="2 3">
    <name type="scientific">Fodinibius roseus</name>
    <dbReference type="NCBI Taxonomy" id="1194090"/>
    <lineage>
        <taxon>Bacteria</taxon>
        <taxon>Pseudomonadati</taxon>
        <taxon>Balneolota</taxon>
        <taxon>Balneolia</taxon>
        <taxon>Balneolales</taxon>
        <taxon>Balneolaceae</taxon>
        <taxon>Fodinibius</taxon>
    </lineage>
</organism>